<dbReference type="InterPro" id="IPR004711">
    <property type="entry name" value="Benzoate_Transporter"/>
</dbReference>
<feature type="transmembrane region" description="Helical" evidence="2">
    <location>
        <begin position="142"/>
        <end position="161"/>
    </location>
</feature>
<keyword evidence="2" id="KW-0812">Transmembrane</keyword>
<proteinExistence type="predicted"/>
<evidence type="ECO:0000256" key="1">
    <source>
        <dbReference type="SAM" id="MobiDB-lite"/>
    </source>
</evidence>
<feature type="transmembrane region" description="Helical" evidence="2">
    <location>
        <begin position="411"/>
        <end position="431"/>
    </location>
</feature>
<comment type="caution">
    <text evidence="3">The sequence shown here is derived from an EMBL/GenBank/DDBJ whole genome shotgun (WGS) entry which is preliminary data.</text>
</comment>
<feature type="transmembrane region" description="Helical" evidence="2">
    <location>
        <begin position="222"/>
        <end position="239"/>
    </location>
</feature>
<dbReference type="Proteomes" id="UP001500325">
    <property type="component" value="Unassembled WGS sequence"/>
</dbReference>
<evidence type="ECO:0000313" key="3">
    <source>
        <dbReference type="EMBL" id="GAA4691763.1"/>
    </source>
</evidence>
<feature type="transmembrane region" description="Helical" evidence="2">
    <location>
        <begin position="259"/>
        <end position="278"/>
    </location>
</feature>
<feature type="transmembrane region" description="Helical" evidence="2">
    <location>
        <begin position="168"/>
        <end position="190"/>
    </location>
</feature>
<evidence type="ECO:0000313" key="4">
    <source>
        <dbReference type="Proteomes" id="UP001500325"/>
    </source>
</evidence>
<feature type="region of interest" description="Disordered" evidence="1">
    <location>
        <begin position="1"/>
        <end position="50"/>
    </location>
</feature>
<dbReference type="RefSeq" id="WP_345381201.1">
    <property type="nucleotide sequence ID" value="NZ_BAABIC010000009.1"/>
</dbReference>
<accession>A0ABP8WQ73</accession>
<keyword evidence="4" id="KW-1185">Reference proteome</keyword>
<feature type="transmembrane region" description="Helical" evidence="2">
    <location>
        <begin position="94"/>
        <end position="113"/>
    </location>
</feature>
<reference evidence="4" key="1">
    <citation type="journal article" date="2019" name="Int. J. Syst. Evol. Microbiol.">
        <title>The Global Catalogue of Microorganisms (GCM) 10K type strain sequencing project: providing services to taxonomists for standard genome sequencing and annotation.</title>
        <authorList>
            <consortium name="The Broad Institute Genomics Platform"/>
            <consortium name="The Broad Institute Genome Sequencing Center for Infectious Disease"/>
            <person name="Wu L."/>
            <person name="Ma J."/>
        </authorList>
    </citation>
    <scope>NUCLEOTIDE SEQUENCE [LARGE SCALE GENOMIC DNA]</scope>
    <source>
        <strain evidence="4">JCM 18055</strain>
    </source>
</reference>
<keyword evidence="2" id="KW-0472">Membrane</keyword>
<gene>
    <name evidence="3" type="ORF">GCM10023215_30940</name>
</gene>
<feature type="transmembrane region" description="Helical" evidence="2">
    <location>
        <begin position="361"/>
        <end position="379"/>
    </location>
</feature>
<feature type="transmembrane region" description="Helical" evidence="2">
    <location>
        <begin position="118"/>
        <end position="136"/>
    </location>
</feature>
<organism evidence="3 4">
    <name type="scientific">Pseudonocardia yuanmonensis</name>
    <dbReference type="NCBI Taxonomy" id="1095914"/>
    <lineage>
        <taxon>Bacteria</taxon>
        <taxon>Bacillati</taxon>
        <taxon>Actinomycetota</taxon>
        <taxon>Actinomycetes</taxon>
        <taxon>Pseudonocardiales</taxon>
        <taxon>Pseudonocardiaceae</taxon>
        <taxon>Pseudonocardia</taxon>
    </lineage>
</organism>
<evidence type="ECO:0000256" key="2">
    <source>
        <dbReference type="SAM" id="Phobius"/>
    </source>
</evidence>
<protein>
    <submittedName>
        <fullName evidence="3">Benzoate/H(+) symporter BenE family transporter</fullName>
    </submittedName>
</protein>
<feature type="compositionally biased region" description="Polar residues" evidence="1">
    <location>
        <begin position="12"/>
        <end position="25"/>
    </location>
</feature>
<dbReference type="Pfam" id="PF03594">
    <property type="entry name" value="BenE"/>
    <property type="match status" value="1"/>
</dbReference>
<sequence length="441" mass="45869">MATPHVRGPSGDPSTGASADQSSDPSPEATPPVPPRFERPARPPTTPRRFVRDLGPQYLANGLVGMIFAATGPVAVIFAVGVQGGLSERELASWLFGVFFLNGILTVLACWLYRQPLAFFWTIPGAVLVGPALGHLTFPQVVGAYFATGLLMLLLGLSGWVRRAMAAVPMPIVMGMVAGVFLTFGTGLVRSVAADVLVAAPMVAVFLLLSAWGAAGRKVPPILGALVVGVVAVALSGRFHPAGDTVGWLAAPVLVTPQWSWQAMLELVLPLAITVLVVQNGQGVAVLRTAGHEPPINVATIACGAWSLLTAGVGAVSTCLTGPTNALLAASGERHRHYVAGISCGLLAMVFGLFAPLFTRLLLAVPPAFVATLGGLAMLRVLQAAFVTAFGSRCTFGALVTFVVTVSDVTVLNIGSAFWGLLAGFGVTWLLERRELREARG</sequence>
<feature type="transmembrane region" description="Helical" evidence="2">
    <location>
        <begin position="58"/>
        <end position="82"/>
    </location>
</feature>
<keyword evidence="2" id="KW-1133">Transmembrane helix</keyword>
<dbReference type="PANTHER" id="PTHR30199:SF0">
    <property type="entry name" value="INNER MEMBRANE PROTEIN YDCO"/>
    <property type="match status" value="1"/>
</dbReference>
<feature type="transmembrane region" description="Helical" evidence="2">
    <location>
        <begin position="196"/>
        <end position="215"/>
    </location>
</feature>
<feature type="transmembrane region" description="Helical" evidence="2">
    <location>
        <begin position="338"/>
        <end position="355"/>
    </location>
</feature>
<name>A0ABP8WQ73_9PSEU</name>
<dbReference type="PANTHER" id="PTHR30199">
    <property type="entry name" value="MFS FAMILY TRANSPORTER, PREDICTED SUBSTRATE BENZOATE"/>
    <property type="match status" value="1"/>
</dbReference>
<dbReference type="EMBL" id="BAABIC010000009">
    <property type="protein sequence ID" value="GAA4691763.1"/>
    <property type="molecule type" value="Genomic_DNA"/>
</dbReference>